<evidence type="ECO:0000259" key="2">
    <source>
        <dbReference type="PROSITE" id="PS50206"/>
    </source>
</evidence>
<evidence type="ECO:0000313" key="3">
    <source>
        <dbReference type="EMBL" id="TCJ83204.1"/>
    </source>
</evidence>
<dbReference type="PROSITE" id="PS50206">
    <property type="entry name" value="RHODANESE_3"/>
    <property type="match status" value="4"/>
</dbReference>
<feature type="domain" description="Rhodanese" evidence="2">
    <location>
        <begin position="15"/>
        <end position="105"/>
    </location>
</feature>
<feature type="domain" description="Rhodanese" evidence="2">
    <location>
        <begin position="385"/>
        <end position="473"/>
    </location>
</feature>
<protein>
    <submittedName>
        <fullName evidence="3">Rhodanese-related sulfurtransferase</fullName>
    </submittedName>
</protein>
<organism evidence="3 4">
    <name type="scientific">Cocleimonas flava</name>
    <dbReference type="NCBI Taxonomy" id="634765"/>
    <lineage>
        <taxon>Bacteria</taxon>
        <taxon>Pseudomonadati</taxon>
        <taxon>Pseudomonadota</taxon>
        <taxon>Gammaproteobacteria</taxon>
        <taxon>Thiotrichales</taxon>
        <taxon>Thiotrichaceae</taxon>
        <taxon>Cocleimonas</taxon>
    </lineage>
</organism>
<keyword evidence="3" id="KW-0808">Transferase</keyword>
<evidence type="ECO:0000256" key="1">
    <source>
        <dbReference type="ARBA" id="ARBA00022737"/>
    </source>
</evidence>
<keyword evidence="4" id="KW-1185">Reference proteome</keyword>
<sequence length="529" mass="58582">MNYKDYDYVRQRLLNREEICLLDVREEAPHAEGHPLFAANFPFSSIELNAYTKLPRLEVPIVTIDSGEGLAEASATRLIELGYTNVSVFEGGIEAWSAAGGELFIDVNVPSKSFGELLEATCDTPSMPAEDVKKMMDNNADMVVVDVRRFDEYNTMCIPTGISVPGAELVLRVPDIATNPETTVIVNCAGRTRSLVGAQSLVNSGLPNPIYALRNGTIGWTLAKQELVTGQSRTYSQTGDDTRQIASERARGVADRAGVKRATKDDLESWSKQVDRTTYFFDVRSFDEYEIGHLSGFYPIPGGQLVQELEMYAPVRGARIVLADDDGARANMSASWLAQMTWDVYVLDGLQAADFSVTGKWQSRLPEKPQAETLSPETLSSWIQDNSDVTILDFAKYVTYVRGHIPGANYLIRSQLEQQNVELPNTSKLVLTSDDGELAAYAVANIQAQTDADIFVLLGGTQAWVKAGYKLEEGETHLLSTPIDRYKRPYEGTAITDDVMQAYLDWEYGLVDQLGKDGTHHFRPLQTEN</sequence>
<accession>A0A4R1ETS8</accession>
<dbReference type="SUPFAM" id="SSF52821">
    <property type="entry name" value="Rhodanese/Cell cycle control phosphatase"/>
    <property type="match status" value="4"/>
</dbReference>
<feature type="domain" description="Rhodanese" evidence="2">
    <location>
        <begin position="274"/>
        <end position="359"/>
    </location>
</feature>
<dbReference type="EMBL" id="SMFQ01000005">
    <property type="protein sequence ID" value="TCJ83204.1"/>
    <property type="molecule type" value="Genomic_DNA"/>
</dbReference>
<dbReference type="Proteomes" id="UP000294887">
    <property type="component" value="Unassembled WGS sequence"/>
</dbReference>
<dbReference type="Pfam" id="PF00581">
    <property type="entry name" value="Rhodanese"/>
    <property type="match status" value="4"/>
</dbReference>
<dbReference type="RefSeq" id="WP_131907681.1">
    <property type="nucleotide sequence ID" value="NZ_BAAAFU010000007.1"/>
</dbReference>
<gene>
    <name evidence="3" type="ORF">EV695_3944</name>
</gene>
<reference evidence="3 4" key="1">
    <citation type="submission" date="2019-03" db="EMBL/GenBank/DDBJ databases">
        <title>Genomic Encyclopedia of Type Strains, Phase IV (KMG-IV): sequencing the most valuable type-strain genomes for metagenomic binning, comparative biology and taxonomic classification.</title>
        <authorList>
            <person name="Goeker M."/>
        </authorList>
    </citation>
    <scope>NUCLEOTIDE SEQUENCE [LARGE SCALE GENOMIC DNA]</scope>
    <source>
        <strain evidence="3 4">DSM 24830</strain>
    </source>
</reference>
<feature type="domain" description="Rhodanese" evidence="2">
    <location>
        <begin position="138"/>
        <end position="229"/>
    </location>
</feature>
<dbReference type="SMART" id="SM00450">
    <property type="entry name" value="RHOD"/>
    <property type="match status" value="4"/>
</dbReference>
<dbReference type="InterPro" id="IPR036873">
    <property type="entry name" value="Rhodanese-like_dom_sf"/>
</dbReference>
<keyword evidence="1" id="KW-0677">Repeat</keyword>
<evidence type="ECO:0000313" key="4">
    <source>
        <dbReference type="Proteomes" id="UP000294887"/>
    </source>
</evidence>
<dbReference type="PANTHER" id="PTHR43855:SF1">
    <property type="entry name" value="THIOSULFATE SULFURTRANSFERASE"/>
    <property type="match status" value="1"/>
</dbReference>
<dbReference type="OrthoDB" id="9808735at2"/>
<name>A0A4R1ETS8_9GAMM</name>
<dbReference type="InterPro" id="IPR051126">
    <property type="entry name" value="Thiosulfate_sulfurtransferase"/>
</dbReference>
<proteinExistence type="predicted"/>
<dbReference type="PROSITE" id="PS00380">
    <property type="entry name" value="RHODANESE_1"/>
    <property type="match status" value="1"/>
</dbReference>
<comment type="caution">
    <text evidence="3">The sequence shown here is derived from an EMBL/GenBank/DDBJ whole genome shotgun (WGS) entry which is preliminary data.</text>
</comment>
<dbReference type="Gene3D" id="3.40.250.10">
    <property type="entry name" value="Rhodanese-like domain"/>
    <property type="match status" value="4"/>
</dbReference>
<dbReference type="CDD" id="cd01534">
    <property type="entry name" value="4RHOD_Repeat_3"/>
    <property type="match status" value="1"/>
</dbReference>
<dbReference type="PANTHER" id="PTHR43855">
    <property type="entry name" value="THIOSULFATE SULFURTRANSFERASE"/>
    <property type="match status" value="1"/>
</dbReference>
<dbReference type="InterPro" id="IPR001763">
    <property type="entry name" value="Rhodanese-like_dom"/>
</dbReference>
<dbReference type="InterPro" id="IPR001307">
    <property type="entry name" value="Thiosulphate_STrfase_CS"/>
</dbReference>
<dbReference type="GO" id="GO:0004792">
    <property type="term" value="F:thiosulfate-cyanide sulfurtransferase activity"/>
    <property type="evidence" value="ECO:0007669"/>
    <property type="project" value="InterPro"/>
</dbReference>
<dbReference type="AlphaFoldDB" id="A0A4R1ETS8"/>